<evidence type="ECO:0000313" key="3">
    <source>
        <dbReference type="Proteomes" id="UP000009183"/>
    </source>
</evidence>
<keyword evidence="1" id="KW-0812">Transmembrane</keyword>
<dbReference type="HOGENOM" id="CLU_2532060_0_0_1"/>
<accession>D7SM59</accession>
<name>D7SM59_VITVI</name>
<evidence type="ECO:0000256" key="1">
    <source>
        <dbReference type="SAM" id="Phobius"/>
    </source>
</evidence>
<keyword evidence="1" id="KW-1133">Transmembrane helix</keyword>
<dbReference type="PaxDb" id="29760-VIT_15s0021g00410.t01"/>
<sequence length="84" mass="9683">MGVLVTQMMVATLLKYLMQVVTLIIVGCLGQLSLCVVTIAIFITNVTASIPIRNIRWTRDSMWTNLWIQTTSKVRKQYFRCHHL</sequence>
<proteinExistence type="predicted"/>
<dbReference type="Proteomes" id="UP000009183">
    <property type="component" value="Chromosome 15"/>
</dbReference>
<dbReference type="EMBL" id="FN594952">
    <property type="protein sequence ID" value="CBI16737.3"/>
    <property type="molecule type" value="Genomic_DNA"/>
</dbReference>
<protein>
    <submittedName>
        <fullName evidence="2">Uncharacterized protein</fullName>
    </submittedName>
</protein>
<organism evidence="2 3">
    <name type="scientific">Vitis vinifera</name>
    <name type="common">Grape</name>
    <dbReference type="NCBI Taxonomy" id="29760"/>
    <lineage>
        <taxon>Eukaryota</taxon>
        <taxon>Viridiplantae</taxon>
        <taxon>Streptophyta</taxon>
        <taxon>Embryophyta</taxon>
        <taxon>Tracheophyta</taxon>
        <taxon>Spermatophyta</taxon>
        <taxon>Magnoliopsida</taxon>
        <taxon>eudicotyledons</taxon>
        <taxon>Gunneridae</taxon>
        <taxon>Pentapetalae</taxon>
        <taxon>rosids</taxon>
        <taxon>Vitales</taxon>
        <taxon>Vitaceae</taxon>
        <taxon>Viteae</taxon>
        <taxon>Vitis</taxon>
    </lineage>
</organism>
<reference evidence="3" key="1">
    <citation type="journal article" date="2007" name="Nature">
        <title>The grapevine genome sequence suggests ancestral hexaploidization in major angiosperm phyla.</title>
        <authorList>
            <consortium name="The French-Italian Public Consortium for Grapevine Genome Characterization."/>
            <person name="Jaillon O."/>
            <person name="Aury J.-M."/>
            <person name="Noel B."/>
            <person name="Policriti A."/>
            <person name="Clepet C."/>
            <person name="Casagrande A."/>
            <person name="Choisne N."/>
            <person name="Aubourg S."/>
            <person name="Vitulo N."/>
            <person name="Jubin C."/>
            <person name="Vezzi A."/>
            <person name="Legeai F."/>
            <person name="Hugueney P."/>
            <person name="Dasilva C."/>
            <person name="Horner D."/>
            <person name="Mica E."/>
            <person name="Jublot D."/>
            <person name="Poulain J."/>
            <person name="Bruyere C."/>
            <person name="Billault A."/>
            <person name="Segurens B."/>
            <person name="Gouyvenoux M."/>
            <person name="Ugarte E."/>
            <person name="Cattonaro F."/>
            <person name="Anthouard V."/>
            <person name="Vico V."/>
            <person name="Del Fabbro C."/>
            <person name="Alaux M."/>
            <person name="Di Gaspero G."/>
            <person name="Dumas V."/>
            <person name="Felice N."/>
            <person name="Paillard S."/>
            <person name="Juman I."/>
            <person name="Moroldo M."/>
            <person name="Scalabrin S."/>
            <person name="Canaguier A."/>
            <person name="Le Clainche I."/>
            <person name="Malacrida G."/>
            <person name="Durand E."/>
            <person name="Pesole G."/>
            <person name="Laucou V."/>
            <person name="Chatelet P."/>
            <person name="Merdinoglu D."/>
            <person name="Delledonne M."/>
            <person name="Pezzotti M."/>
            <person name="Lecharny A."/>
            <person name="Scarpelli C."/>
            <person name="Artiguenave F."/>
            <person name="Pe M.E."/>
            <person name="Valle G."/>
            <person name="Morgante M."/>
            <person name="Caboche M."/>
            <person name="Adam-Blondon A.-F."/>
            <person name="Weissenbach J."/>
            <person name="Quetier F."/>
            <person name="Wincker P."/>
        </authorList>
    </citation>
    <scope>NUCLEOTIDE SEQUENCE [LARGE SCALE GENOMIC DNA]</scope>
    <source>
        <strain evidence="3">cv. Pinot noir / PN40024</strain>
    </source>
</reference>
<dbReference type="AlphaFoldDB" id="D7SM59"/>
<keyword evidence="1" id="KW-0472">Membrane</keyword>
<evidence type="ECO:0000313" key="2">
    <source>
        <dbReference type="EMBL" id="CBI16737.3"/>
    </source>
</evidence>
<feature type="transmembrane region" description="Helical" evidence="1">
    <location>
        <begin position="20"/>
        <end position="43"/>
    </location>
</feature>
<dbReference type="InParanoid" id="D7SM59"/>
<gene>
    <name evidence="2" type="ordered locus">VIT_15s0021g00410</name>
</gene>
<keyword evidence="3" id="KW-1185">Reference proteome</keyword>